<dbReference type="Proteomes" id="UP001366060">
    <property type="component" value="Unassembled WGS sequence"/>
</dbReference>
<dbReference type="Pfam" id="PF03550">
    <property type="entry name" value="LolB"/>
    <property type="match status" value="1"/>
</dbReference>
<dbReference type="EMBL" id="JBAKBA010000054">
    <property type="protein sequence ID" value="MEL0660729.1"/>
    <property type="molecule type" value="Genomic_DNA"/>
</dbReference>
<keyword evidence="7 13" id="KW-0653">Protein transport</keyword>
<dbReference type="Gene3D" id="2.50.20.10">
    <property type="entry name" value="Lipoprotein localisation LolA/LolB/LppX"/>
    <property type="match status" value="1"/>
</dbReference>
<evidence type="ECO:0000313" key="16">
    <source>
        <dbReference type="Proteomes" id="UP001366060"/>
    </source>
</evidence>
<evidence type="ECO:0000256" key="14">
    <source>
        <dbReference type="SAM" id="SignalP"/>
    </source>
</evidence>
<evidence type="ECO:0000256" key="12">
    <source>
        <dbReference type="ARBA" id="ARBA00023288"/>
    </source>
</evidence>
<keyword evidence="10 13" id="KW-0143">Chaperone</keyword>
<protein>
    <recommendedName>
        <fullName evidence="4 13">Outer-membrane lipoprotein LolB</fullName>
    </recommendedName>
</protein>
<dbReference type="InterPro" id="IPR029046">
    <property type="entry name" value="LolA/LolB/LppX"/>
</dbReference>
<keyword evidence="11 13" id="KW-0998">Cell outer membrane</keyword>
<dbReference type="HAMAP" id="MF_00233">
    <property type="entry name" value="LolB"/>
    <property type="match status" value="1"/>
</dbReference>
<evidence type="ECO:0000313" key="15">
    <source>
        <dbReference type="EMBL" id="MEL0660729.1"/>
    </source>
</evidence>
<evidence type="ECO:0000256" key="8">
    <source>
        <dbReference type="ARBA" id="ARBA00023136"/>
    </source>
</evidence>
<keyword evidence="8 13" id="KW-0472">Membrane</keyword>
<keyword evidence="6 13" id="KW-0732">Signal</keyword>
<proteinExistence type="inferred from homology"/>
<evidence type="ECO:0000256" key="11">
    <source>
        <dbReference type="ARBA" id="ARBA00023237"/>
    </source>
</evidence>
<name>A0ABU9HFV0_9GAMM</name>
<dbReference type="SUPFAM" id="SSF89392">
    <property type="entry name" value="Prokaryotic lipoproteins and lipoprotein localization factors"/>
    <property type="match status" value="1"/>
</dbReference>
<dbReference type="CDD" id="cd16326">
    <property type="entry name" value="LolB"/>
    <property type="match status" value="1"/>
</dbReference>
<feature type="signal peptide" evidence="14">
    <location>
        <begin position="1"/>
        <end position="20"/>
    </location>
</feature>
<keyword evidence="12 13" id="KW-0449">Lipoprotein</keyword>
<evidence type="ECO:0000256" key="10">
    <source>
        <dbReference type="ARBA" id="ARBA00023186"/>
    </source>
</evidence>
<sequence length="203" mass="23138">MKKILLLLSIIALSGCSQFASDIEDVPLSTNLTWEQQQQKLQQLDHWTLTGKLAIFLENDRQTANIYWKQQGDNYSIQLTTFIGTRILQVTKNAQGVEIINNDDEVFTGQDANTLIKQLSPGLDLPISALQQWIKSNPANASYQLNDQQQVNDILGLDASHNLWEVSFQQYQNFSGIALPKRVDLKRDNIRLKIAINQWKVEN</sequence>
<keyword evidence="5 13" id="KW-0813">Transport</keyword>
<dbReference type="NCBIfam" id="TIGR00548">
    <property type="entry name" value="lolB"/>
    <property type="match status" value="1"/>
</dbReference>
<dbReference type="PROSITE" id="PS51257">
    <property type="entry name" value="PROKAR_LIPOPROTEIN"/>
    <property type="match status" value="1"/>
</dbReference>
<comment type="function">
    <text evidence="13">Plays a critical role in the incorporation of lipoproteins in the outer membrane after they are released by the LolA protein.</text>
</comment>
<evidence type="ECO:0000256" key="1">
    <source>
        <dbReference type="ARBA" id="ARBA00004459"/>
    </source>
</evidence>
<reference evidence="15 16" key="1">
    <citation type="submission" date="2024-02" db="EMBL/GenBank/DDBJ databases">
        <title>Bacteria isolated from the canopy kelp, Nereocystis luetkeana.</title>
        <authorList>
            <person name="Pfister C.A."/>
            <person name="Younker I.T."/>
            <person name="Light S.H."/>
        </authorList>
    </citation>
    <scope>NUCLEOTIDE SEQUENCE [LARGE SCALE GENOMIC DNA]</scope>
    <source>
        <strain evidence="15 16">TI.2.07</strain>
    </source>
</reference>
<keyword evidence="9 13" id="KW-0564">Palmitate</keyword>
<feature type="chain" id="PRO_5045452787" description="Outer-membrane lipoprotein LolB" evidence="14">
    <location>
        <begin position="21"/>
        <end position="203"/>
    </location>
</feature>
<evidence type="ECO:0000256" key="4">
    <source>
        <dbReference type="ARBA" id="ARBA00016202"/>
    </source>
</evidence>
<keyword evidence="16" id="KW-1185">Reference proteome</keyword>
<evidence type="ECO:0000256" key="5">
    <source>
        <dbReference type="ARBA" id="ARBA00022448"/>
    </source>
</evidence>
<comment type="similarity">
    <text evidence="2 13">Belongs to the LolB family.</text>
</comment>
<organism evidence="15 16">
    <name type="scientific">Psychromonas arctica</name>
    <dbReference type="NCBI Taxonomy" id="168275"/>
    <lineage>
        <taxon>Bacteria</taxon>
        <taxon>Pseudomonadati</taxon>
        <taxon>Pseudomonadota</taxon>
        <taxon>Gammaproteobacteria</taxon>
        <taxon>Alteromonadales</taxon>
        <taxon>Psychromonadaceae</taxon>
        <taxon>Psychromonas</taxon>
    </lineage>
</organism>
<dbReference type="InterPro" id="IPR004565">
    <property type="entry name" value="OM_lipoprot_LolB"/>
</dbReference>
<evidence type="ECO:0000256" key="9">
    <source>
        <dbReference type="ARBA" id="ARBA00023139"/>
    </source>
</evidence>
<evidence type="ECO:0000256" key="2">
    <source>
        <dbReference type="ARBA" id="ARBA00009696"/>
    </source>
</evidence>
<evidence type="ECO:0000256" key="3">
    <source>
        <dbReference type="ARBA" id="ARBA00011245"/>
    </source>
</evidence>
<gene>
    <name evidence="13 15" type="primary">lolB</name>
    <name evidence="15" type="ORF">V6255_16460</name>
</gene>
<evidence type="ECO:0000256" key="7">
    <source>
        <dbReference type="ARBA" id="ARBA00022927"/>
    </source>
</evidence>
<evidence type="ECO:0000256" key="13">
    <source>
        <dbReference type="HAMAP-Rule" id="MF_00233"/>
    </source>
</evidence>
<comment type="subunit">
    <text evidence="3 13">Monomer.</text>
</comment>
<dbReference type="RefSeq" id="WP_341629130.1">
    <property type="nucleotide sequence ID" value="NZ_JBAKBA010000054.1"/>
</dbReference>
<comment type="subcellular location">
    <subcellularLocation>
        <location evidence="1 13">Cell outer membrane</location>
        <topology evidence="1 13">Lipid-anchor</topology>
    </subcellularLocation>
</comment>
<comment type="caution">
    <text evidence="15">The sequence shown here is derived from an EMBL/GenBank/DDBJ whole genome shotgun (WGS) entry which is preliminary data.</text>
</comment>
<accession>A0ABU9HFV0</accession>
<evidence type="ECO:0000256" key="6">
    <source>
        <dbReference type="ARBA" id="ARBA00022729"/>
    </source>
</evidence>